<dbReference type="Gene3D" id="3.40.50.1820">
    <property type="entry name" value="alpha/beta hydrolase"/>
    <property type="match status" value="2"/>
</dbReference>
<gene>
    <name evidence="9" type="ORF">HCN44_010923</name>
</gene>
<dbReference type="InterPro" id="IPR006693">
    <property type="entry name" value="AB_hydrolase_lipase"/>
</dbReference>
<evidence type="ECO:0000256" key="4">
    <source>
        <dbReference type="ARBA" id="ARBA00022963"/>
    </source>
</evidence>
<dbReference type="PANTHER" id="PTHR11005">
    <property type="entry name" value="LYSOSOMAL ACID LIPASE-RELATED"/>
    <property type="match status" value="1"/>
</dbReference>
<name>A0A834Y5G3_APHGI</name>
<dbReference type="InterPro" id="IPR029058">
    <property type="entry name" value="AB_hydrolase_fold"/>
</dbReference>
<sequence>MSLHLNCLLLFISSQGSLHTISSFVDGLDTNPDTYLLTPELASKYGYPLEAHKVITQDDYILEMHRIPIGRKFGRNNRLPILVQHGLGGSSADWVLSGPKKALAYILADEGYDVWLGNNRGNIYSRNHRHMQPNNRTFWDFSYHELGVYDMPAMIDHILLTTGHSKILFIGHSQGTTQFWVMTSVLPEYNTRIALAVGLAPAAYTGHLRGPVTQLTKLTYFGVSVGEKYGYPEFGSRSAWGKFVSNLFCHEGAPTQFICKLNMANLTVIIGHVPAGASWKQFVHFGQGYINPGTFKAFDYGEYNNKNIRLYNSSIPPDYQLEKITAPIALFSSDNDWLATPEDVNMLRSRLSNVILDFKVPPNTFNHYDFLWGNSARQLLYKPVLGLLEKYQFSKMTRGVVFIFSTLFIQVLLGFISKTDSTILSFNQTNNDNVASFVRKRPDEIGHNEDADLDARALIRKYGYRGESHKVTTEDGYILEMHRITGPKNNSNPEGKKVVFLMHGILSSSIDWIIAGPNKALAYLIADEGYDVWLGNARGNHFSRQHTQLSVLDKKYWSFSWHEIGTRDLPAMIDYVIDNTRQKKIFYAGHSQGTTTFFVMASEKPEYNDKIIAMFALAPVAYVHHMTSPFFQILARLESLITAPMNLIGQHEFAPTSEFLKRLSSIVCDEEAWSQPVCENIMFLIAGFGSDQTNRTLLPAVLGHVPAGASTRQVIHYAQLIKSKKFRQYDHGFMGNMLSYGKRKPAAYNLKQITAPVVLHYSVNDWLSDVKDVNRLEKELGNCYAKIRNPNSKFSHLDYLYGKDAHRILYSKVIGLMNTFSK</sequence>
<protein>
    <recommendedName>
        <fullName evidence="8">Partial AB-hydrolase lipase domain-containing protein</fullName>
    </recommendedName>
</protein>
<dbReference type="Pfam" id="PF04083">
    <property type="entry name" value="Abhydro_lipase"/>
    <property type="match status" value="2"/>
</dbReference>
<dbReference type="Proteomes" id="UP000639338">
    <property type="component" value="Unassembled WGS sequence"/>
</dbReference>
<organism evidence="9 10">
    <name type="scientific">Aphidius gifuensis</name>
    <name type="common">Parasitoid wasp</name>
    <dbReference type="NCBI Taxonomy" id="684658"/>
    <lineage>
        <taxon>Eukaryota</taxon>
        <taxon>Metazoa</taxon>
        <taxon>Ecdysozoa</taxon>
        <taxon>Arthropoda</taxon>
        <taxon>Hexapoda</taxon>
        <taxon>Insecta</taxon>
        <taxon>Pterygota</taxon>
        <taxon>Neoptera</taxon>
        <taxon>Endopterygota</taxon>
        <taxon>Hymenoptera</taxon>
        <taxon>Apocrita</taxon>
        <taxon>Ichneumonoidea</taxon>
        <taxon>Braconidae</taxon>
        <taxon>Aphidiinae</taxon>
        <taxon>Aphidius</taxon>
    </lineage>
</organism>
<evidence type="ECO:0000256" key="7">
    <source>
        <dbReference type="SAM" id="SignalP"/>
    </source>
</evidence>
<keyword evidence="3" id="KW-0378">Hydrolase</keyword>
<keyword evidence="6" id="KW-0325">Glycoprotein</keyword>
<comment type="caution">
    <text evidence="9">The sequence shown here is derived from an EMBL/GenBank/DDBJ whole genome shotgun (WGS) entry which is preliminary data.</text>
</comment>
<dbReference type="OrthoDB" id="9974421at2759"/>
<feature type="domain" description="Partial AB-hydrolase lipase" evidence="8">
    <location>
        <begin position="458"/>
        <end position="515"/>
    </location>
</feature>
<accession>A0A834Y5G3</accession>
<dbReference type="SUPFAM" id="SSF53474">
    <property type="entry name" value="alpha/beta-Hydrolases"/>
    <property type="match status" value="2"/>
</dbReference>
<dbReference type="GO" id="GO:0016042">
    <property type="term" value="P:lipid catabolic process"/>
    <property type="evidence" value="ECO:0007669"/>
    <property type="project" value="UniProtKB-KW"/>
</dbReference>
<evidence type="ECO:0000259" key="8">
    <source>
        <dbReference type="Pfam" id="PF04083"/>
    </source>
</evidence>
<keyword evidence="10" id="KW-1185">Reference proteome</keyword>
<evidence type="ECO:0000313" key="9">
    <source>
        <dbReference type="EMBL" id="KAF7998515.1"/>
    </source>
</evidence>
<evidence type="ECO:0000256" key="3">
    <source>
        <dbReference type="ARBA" id="ARBA00022801"/>
    </source>
</evidence>
<dbReference type="AlphaFoldDB" id="A0A834Y5G3"/>
<feature type="domain" description="Partial AB-hydrolase lipase" evidence="8">
    <location>
        <begin position="39"/>
        <end position="97"/>
    </location>
</feature>
<keyword evidence="2 7" id="KW-0732">Signal</keyword>
<proteinExistence type="inferred from homology"/>
<feature type="signal peptide" evidence="7">
    <location>
        <begin position="1"/>
        <end position="18"/>
    </location>
</feature>
<evidence type="ECO:0000256" key="2">
    <source>
        <dbReference type="ARBA" id="ARBA00022729"/>
    </source>
</evidence>
<keyword evidence="5" id="KW-0443">Lipid metabolism</keyword>
<comment type="similarity">
    <text evidence="1">Belongs to the AB hydrolase superfamily. Lipase family.</text>
</comment>
<evidence type="ECO:0000256" key="1">
    <source>
        <dbReference type="ARBA" id="ARBA00010701"/>
    </source>
</evidence>
<dbReference type="FunFam" id="3.40.50.1820:FF:000021">
    <property type="entry name" value="Lipase"/>
    <property type="match status" value="2"/>
</dbReference>
<evidence type="ECO:0000256" key="6">
    <source>
        <dbReference type="ARBA" id="ARBA00023180"/>
    </source>
</evidence>
<feature type="chain" id="PRO_5032690951" description="Partial AB-hydrolase lipase domain-containing protein" evidence="7">
    <location>
        <begin position="19"/>
        <end position="822"/>
    </location>
</feature>
<dbReference type="EMBL" id="JACMRX010000001">
    <property type="protein sequence ID" value="KAF7998515.1"/>
    <property type="molecule type" value="Genomic_DNA"/>
</dbReference>
<evidence type="ECO:0000313" key="10">
    <source>
        <dbReference type="Proteomes" id="UP000639338"/>
    </source>
</evidence>
<evidence type="ECO:0000256" key="5">
    <source>
        <dbReference type="ARBA" id="ARBA00023098"/>
    </source>
</evidence>
<dbReference type="GO" id="GO:0016787">
    <property type="term" value="F:hydrolase activity"/>
    <property type="evidence" value="ECO:0007669"/>
    <property type="project" value="UniProtKB-KW"/>
</dbReference>
<reference evidence="9 10" key="1">
    <citation type="submission" date="2020-08" db="EMBL/GenBank/DDBJ databases">
        <title>Aphidius gifuensis genome sequencing and assembly.</title>
        <authorList>
            <person name="Du Z."/>
        </authorList>
    </citation>
    <scope>NUCLEOTIDE SEQUENCE [LARGE SCALE GENOMIC DNA]</scope>
    <source>
        <strain evidence="9">YNYX2018</strain>
        <tissue evidence="9">Adults</tissue>
    </source>
</reference>
<keyword evidence="4" id="KW-0442">Lipid degradation</keyword>